<dbReference type="SUPFAM" id="SSF54211">
    <property type="entry name" value="Ribosomal protein S5 domain 2-like"/>
    <property type="match status" value="1"/>
</dbReference>
<dbReference type="EMBL" id="CP002345">
    <property type="protein sequence ID" value="ADQ78628.1"/>
    <property type="molecule type" value="Genomic_DNA"/>
</dbReference>
<evidence type="ECO:0000259" key="2">
    <source>
        <dbReference type="Pfam" id="PF01205"/>
    </source>
</evidence>
<reference key="1">
    <citation type="submission" date="2010-11" db="EMBL/GenBank/DDBJ databases">
        <title>The complete genome of Paludibacter propionicigenes DSM 17365.</title>
        <authorList>
            <consortium name="US DOE Joint Genome Institute (JGI-PGF)"/>
            <person name="Lucas S."/>
            <person name="Copeland A."/>
            <person name="Lapidus A."/>
            <person name="Bruce D."/>
            <person name="Goodwin L."/>
            <person name="Pitluck S."/>
            <person name="Kyrpides N."/>
            <person name="Mavromatis K."/>
            <person name="Ivanova N."/>
            <person name="Munk A.C."/>
            <person name="Brettin T."/>
            <person name="Detter J.C."/>
            <person name="Han C."/>
            <person name="Tapia R."/>
            <person name="Land M."/>
            <person name="Hauser L."/>
            <person name="Markowitz V."/>
            <person name="Cheng J.-F."/>
            <person name="Hugenholtz P."/>
            <person name="Woyke T."/>
            <person name="Wu D."/>
            <person name="Gronow S."/>
            <person name="Wellnitz S."/>
            <person name="Brambilla E."/>
            <person name="Klenk H.-P."/>
            <person name="Eisen J.A."/>
        </authorList>
    </citation>
    <scope>NUCLEOTIDE SEQUENCE</scope>
    <source>
        <strain>WB4</strain>
    </source>
</reference>
<evidence type="ECO:0000313" key="3">
    <source>
        <dbReference type="EMBL" id="ADQ78628.1"/>
    </source>
</evidence>
<dbReference type="InterPro" id="IPR020568">
    <property type="entry name" value="Ribosomal_Su5_D2-typ_SF"/>
</dbReference>
<sequence>MYFCTDSRIHQINYTRFNIPMSDTYKTISSPAEGIYKEKGSKFLSFAIPVKTAEEIKEIIKEYRKLYYDARHVCYAYMLGAEHKDFRANDDGEPSGTAGRPILGQINSRELTDVLVIVVRYFGGVLLGTGGLVVAYKEATADALNRAEIIEKTVDEVISVRFDYLLMNDVMRIIKDTGAQITEQTFDNNCCLILTARKQDSELLKVKLIKIHGVSLD</sequence>
<dbReference type="Proteomes" id="UP000008718">
    <property type="component" value="Chromosome"/>
</dbReference>
<protein>
    <submittedName>
        <fullName evidence="3">Uncharacterized protein family UPF0029, Impact, N-terminal</fullName>
    </submittedName>
</protein>
<name>E4T1N4_PALPW</name>
<keyword evidence="4" id="KW-1185">Reference proteome</keyword>
<dbReference type="eggNOG" id="COG1739">
    <property type="taxonomic scope" value="Bacteria"/>
</dbReference>
<organism evidence="3 4">
    <name type="scientific">Paludibacter propionicigenes (strain DSM 17365 / JCM 13257 / WB4)</name>
    <dbReference type="NCBI Taxonomy" id="694427"/>
    <lineage>
        <taxon>Bacteria</taxon>
        <taxon>Pseudomonadati</taxon>
        <taxon>Bacteroidota</taxon>
        <taxon>Bacteroidia</taxon>
        <taxon>Bacteroidales</taxon>
        <taxon>Paludibacteraceae</taxon>
        <taxon>Paludibacter</taxon>
    </lineage>
</organism>
<dbReference type="GO" id="GO:0006446">
    <property type="term" value="P:regulation of translational initiation"/>
    <property type="evidence" value="ECO:0007669"/>
    <property type="project" value="TreeGrafter"/>
</dbReference>
<dbReference type="InterPro" id="IPR020569">
    <property type="entry name" value="UPF0029_Impact_CS"/>
</dbReference>
<dbReference type="GO" id="GO:0005737">
    <property type="term" value="C:cytoplasm"/>
    <property type="evidence" value="ECO:0007669"/>
    <property type="project" value="TreeGrafter"/>
</dbReference>
<dbReference type="Pfam" id="PF01205">
    <property type="entry name" value="Impact_N"/>
    <property type="match status" value="1"/>
</dbReference>
<dbReference type="PROSITE" id="PS00910">
    <property type="entry name" value="UPF0029"/>
    <property type="match status" value="1"/>
</dbReference>
<evidence type="ECO:0000256" key="1">
    <source>
        <dbReference type="ARBA" id="ARBA00007665"/>
    </source>
</evidence>
<dbReference type="PANTHER" id="PTHR16301:SF20">
    <property type="entry name" value="IMPACT FAMILY MEMBER YIGZ"/>
    <property type="match status" value="1"/>
</dbReference>
<evidence type="ECO:0000313" key="4">
    <source>
        <dbReference type="Proteomes" id="UP000008718"/>
    </source>
</evidence>
<dbReference type="PANTHER" id="PTHR16301">
    <property type="entry name" value="IMPACT-RELATED"/>
    <property type="match status" value="1"/>
</dbReference>
<feature type="domain" description="Impact N-terminal" evidence="2">
    <location>
        <begin position="39"/>
        <end position="144"/>
    </location>
</feature>
<dbReference type="HOGENOM" id="CLU_083552_1_0_10"/>
<gene>
    <name evidence="3" type="ordered locus">Palpr_0468</name>
</gene>
<comment type="similarity">
    <text evidence="1">Belongs to the IMPACT family.</text>
</comment>
<proteinExistence type="inferred from homology"/>
<reference evidence="3 4" key="2">
    <citation type="journal article" date="2011" name="Stand. Genomic Sci.">
        <title>Complete genome sequence of Paludibacter propionicigenes type strain (WB4).</title>
        <authorList>
            <person name="Gronow S."/>
            <person name="Munk C."/>
            <person name="Lapidus A."/>
            <person name="Nolan M."/>
            <person name="Lucas S."/>
            <person name="Hammon N."/>
            <person name="Deshpande S."/>
            <person name="Cheng J.F."/>
            <person name="Tapia R."/>
            <person name="Han C."/>
            <person name="Goodwin L."/>
            <person name="Pitluck S."/>
            <person name="Liolios K."/>
            <person name="Ivanova N."/>
            <person name="Mavromatis K."/>
            <person name="Mikhailova N."/>
            <person name="Pati A."/>
            <person name="Chen A."/>
            <person name="Palaniappan K."/>
            <person name="Land M."/>
            <person name="Hauser L."/>
            <person name="Chang Y.J."/>
            <person name="Jeffries C.D."/>
            <person name="Brambilla E."/>
            <person name="Rohde M."/>
            <person name="Goker M."/>
            <person name="Detter J.C."/>
            <person name="Woyke T."/>
            <person name="Bristow J."/>
            <person name="Eisen J.A."/>
            <person name="Markowitz V."/>
            <person name="Hugenholtz P."/>
            <person name="Kyrpides N.C."/>
            <person name="Klenk H.P."/>
        </authorList>
    </citation>
    <scope>NUCLEOTIDE SEQUENCE [LARGE SCALE GENOMIC DNA]</scope>
    <source>
        <strain evidence="4">DSM 17365 / JCM 13257 / WB4</strain>
    </source>
</reference>
<dbReference type="STRING" id="694427.Palpr_0468"/>
<accession>E4T1N4</accession>
<dbReference type="KEGG" id="ppn:Palpr_0468"/>
<dbReference type="InterPro" id="IPR001498">
    <property type="entry name" value="Impact_N"/>
</dbReference>
<dbReference type="Gene3D" id="3.30.230.30">
    <property type="entry name" value="Impact, N-terminal domain"/>
    <property type="match status" value="1"/>
</dbReference>
<dbReference type="InterPro" id="IPR023582">
    <property type="entry name" value="Impact"/>
</dbReference>
<dbReference type="InterPro" id="IPR036956">
    <property type="entry name" value="Impact_N_sf"/>
</dbReference>
<dbReference type="AlphaFoldDB" id="E4T1N4"/>